<keyword evidence="3" id="KW-1185">Reference proteome</keyword>
<keyword evidence="1" id="KW-0472">Membrane</keyword>
<dbReference type="AlphaFoldDB" id="A0A1T5MPE1"/>
<feature type="transmembrane region" description="Helical" evidence="1">
    <location>
        <begin position="143"/>
        <end position="160"/>
    </location>
</feature>
<keyword evidence="1" id="KW-1133">Transmembrane helix</keyword>
<gene>
    <name evidence="2" type="ORF">SAMN05660236_5958</name>
</gene>
<feature type="transmembrane region" description="Helical" evidence="1">
    <location>
        <begin position="65"/>
        <end position="83"/>
    </location>
</feature>
<evidence type="ECO:0008006" key="4">
    <source>
        <dbReference type="Google" id="ProtNLM"/>
    </source>
</evidence>
<organism evidence="2 3">
    <name type="scientific">Ohtaekwangia koreensis</name>
    <dbReference type="NCBI Taxonomy" id="688867"/>
    <lineage>
        <taxon>Bacteria</taxon>
        <taxon>Pseudomonadati</taxon>
        <taxon>Bacteroidota</taxon>
        <taxon>Cytophagia</taxon>
        <taxon>Cytophagales</taxon>
        <taxon>Fulvivirgaceae</taxon>
        <taxon>Ohtaekwangia</taxon>
    </lineage>
</organism>
<evidence type="ECO:0000256" key="1">
    <source>
        <dbReference type="SAM" id="Phobius"/>
    </source>
</evidence>
<evidence type="ECO:0000313" key="2">
    <source>
        <dbReference type="EMBL" id="SKC89894.1"/>
    </source>
</evidence>
<feature type="transmembrane region" description="Helical" evidence="1">
    <location>
        <begin position="95"/>
        <end position="115"/>
    </location>
</feature>
<name>A0A1T5MPE1_9BACT</name>
<feature type="transmembrane region" description="Helical" evidence="1">
    <location>
        <begin position="172"/>
        <end position="190"/>
    </location>
</feature>
<proteinExistence type="predicted"/>
<protein>
    <recommendedName>
        <fullName evidence="4">PAP2 superfamily protein</fullName>
    </recommendedName>
</protein>
<reference evidence="2 3" key="1">
    <citation type="submission" date="2017-02" db="EMBL/GenBank/DDBJ databases">
        <authorList>
            <person name="Peterson S.W."/>
        </authorList>
    </citation>
    <scope>NUCLEOTIDE SEQUENCE [LARGE SCALE GENOMIC DNA]</scope>
    <source>
        <strain evidence="2 3">DSM 25262</strain>
    </source>
</reference>
<dbReference type="Proteomes" id="UP000190961">
    <property type="component" value="Unassembled WGS sequence"/>
</dbReference>
<dbReference type="STRING" id="688867.SAMN05660236_5958"/>
<sequence>MVTYLFTLFALYFPLGLDPLKIETQWTFVIIIFAFTFLLPAVNIGLLKLFGTISSITLQNRKERILPFTFIATLYLVITYLFYSRTGVSMNDNLFKFLLIADALVVVSAITTLFYRVSIHSLAAWGFIGIVVPLNKLSEDGSLFYPSLVAIVLAGFIMSSRLQLHVHTTREVMIGAVLGLATSLIGMVILF</sequence>
<evidence type="ECO:0000313" key="3">
    <source>
        <dbReference type="Proteomes" id="UP000190961"/>
    </source>
</evidence>
<dbReference type="EMBL" id="FUZU01000005">
    <property type="protein sequence ID" value="SKC89894.1"/>
    <property type="molecule type" value="Genomic_DNA"/>
</dbReference>
<accession>A0A1T5MPE1</accession>
<feature type="transmembrane region" description="Helical" evidence="1">
    <location>
        <begin position="27"/>
        <end position="53"/>
    </location>
</feature>
<keyword evidence="1" id="KW-0812">Transmembrane</keyword>